<reference evidence="4 5" key="1">
    <citation type="submission" date="2018-09" db="EMBL/GenBank/DDBJ databases">
        <title>Genome sequencing of strain 6GH32-13.</title>
        <authorList>
            <person name="Weon H.-Y."/>
            <person name="Heo J."/>
            <person name="Kwon S.-W."/>
        </authorList>
    </citation>
    <scope>NUCLEOTIDE SEQUENCE [LARGE SCALE GENOMIC DNA]</scope>
    <source>
        <strain evidence="4 5">5GH32-13</strain>
    </source>
</reference>
<accession>A0A3B7MHJ5</accession>
<dbReference type="Gene3D" id="3.55.50.30">
    <property type="match status" value="1"/>
</dbReference>
<feature type="transmembrane region" description="Helical" evidence="1">
    <location>
        <begin position="76"/>
        <end position="95"/>
    </location>
</feature>
<dbReference type="Gene3D" id="2.60.120.1440">
    <property type="match status" value="1"/>
</dbReference>
<organism evidence="4 5">
    <name type="scientific">Paraflavitalea soli</name>
    <dbReference type="NCBI Taxonomy" id="2315862"/>
    <lineage>
        <taxon>Bacteria</taxon>
        <taxon>Pseudomonadati</taxon>
        <taxon>Bacteroidota</taxon>
        <taxon>Chitinophagia</taxon>
        <taxon>Chitinophagales</taxon>
        <taxon>Chitinophagaceae</taxon>
        <taxon>Paraflavitalea</taxon>
    </lineage>
</organism>
<keyword evidence="1" id="KW-1133">Transmembrane helix</keyword>
<proteinExistence type="predicted"/>
<evidence type="ECO:0000259" key="2">
    <source>
        <dbReference type="Pfam" id="PF04773"/>
    </source>
</evidence>
<keyword evidence="1" id="KW-0472">Membrane</keyword>
<name>A0A3B7MHJ5_9BACT</name>
<gene>
    <name evidence="4" type="ORF">D3H65_01825</name>
</gene>
<dbReference type="GO" id="GO:0016989">
    <property type="term" value="F:sigma factor antagonist activity"/>
    <property type="evidence" value="ECO:0007669"/>
    <property type="project" value="TreeGrafter"/>
</dbReference>
<keyword evidence="1" id="KW-0812">Transmembrane</keyword>
<dbReference type="InterPro" id="IPR032508">
    <property type="entry name" value="FecR_C"/>
</dbReference>
<dbReference type="KEGG" id="pseg:D3H65_01825"/>
<protein>
    <submittedName>
        <fullName evidence="4">DUF4974 domain-containing protein</fullName>
    </submittedName>
</protein>
<dbReference type="PANTHER" id="PTHR30273:SF2">
    <property type="entry name" value="PROTEIN FECR"/>
    <property type="match status" value="1"/>
</dbReference>
<dbReference type="OrthoDB" id="1099963at2"/>
<dbReference type="EMBL" id="CP032157">
    <property type="protein sequence ID" value="AXY72783.1"/>
    <property type="molecule type" value="Genomic_DNA"/>
</dbReference>
<keyword evidence="5" id="KW-1185">Reference proteome</keyword>
<dbReference type="InterPro" id="IPR012373">
    <property type="entry name" value="Ferrdict_sens_TM"/>
</dbReference>
<dbReference type="InterPro" id="IPR006860">
    <property type="entry name" value="FecR"/>
</dbReference>
<dbReference type="PANTHER" id="PTHR30273">
    <property type="entry name" value="PERIPLASMIC SIGNAL SENSOR AND SIGMA FACTOR ACTIVATOR FECR-RELATED"/>
    <property type="match status" value="1"/>
</dbReference>
<dbReference type="Proteomes" id="UP000263900">
    <property type="component" value="Chromosome"/>
</dbReference>
<dbReference type="Pfam" id="PF16344">
    <property type="entry name" value="FecR_C"/>
    <property type="match status" value="1"/>
</dbReference>
<evidence type="ECO:0000259" key="3">
    <source>
        <dbReference type="Pfam" id="PF16344"/>
    </source>
</evidence>
<sequence>MDQDRLQYLLDRHRQHQCSPSEEEELNDWFHANNPGRGHIDHWLEESGGKEKLTADLYADFSNRIPTPSRVRSMTWMYRVAAASVILAVLAFFLYPKLKDGKPDKLSKTEQGVIPSNNNTIKPGGNKAVLKLANGQEIVLTDSVNVHIAMQSNTEVKQVRGGSIAYNTTNDQATDKTPVYNTLTTPRGGKYTLTLSDGTTVTLDAASSITYPVAFTGKERRVEITGQAYFEVVHNEAQPFRVFAKGQLVEDLGTAFNVNAYNDDPFIKVTLAEGKAAIQNAGKRVVLAPGQQAMVKDGEESILVKQVNVEETVAWKNGWFVFHHESIQNVMKLAARWYDIEVAYEGGTINKQFGGNISRYRDIAELLQNLKLTGGIKYRIEGRKVILMN</sequence>
<feature type="domain" description="Protein FecR C-terminal" evidence="3">
    <location>
        <begin position="320"/>
        <end position="387"/>
    </location>
</feature>
<dbReference type="RefSeq" id="WP_119048621.1">
    <property type="nucleotide sequence ID" value="NZ_CP032157.1"/>
</dbReference>
<dbReference type="AlphaFoldDB" id="A0A3B7MHJ5"/>
<evidence type="ECO:0000313" key="5">
    <source>
        <dbReference type="Proteomes" id="UP000263900"/>
    </source>
</evidence>
<dbReference type="Pfam" id="PF04773">
    <property type="entry name" value="FecR"/>
    <property type="match status" value="1"/>
</dbReference>
<evidence type="ECO:0000313" key="4">
    <source>
        <dbReference type="EMBL" id="AXY72783.1"/>
    </source>
</evidence>
<evidence type="ECO:0000256" key="1">
    <source>
        <dbReference type="SAM" id="Phobius"/>
    </source>
</evidence>
<feature type="domain" description="FecR protein" evidence="2">
    <location>
        <begin position="182"/>
        <end position="276"/>
    </location>
</feature>